<dbReference type="SUPFAM" id="SSF54786">
    <property type="entry name" value="YcfA/nrd intein domain"/>
    <property type="match status" value="1"/>
</dbReference>
<evidence type="ECO:0000256" key="7">
    <source>
        <dbReference type="ARBA" id="ARBA00023016"/>
    </source>
</evidence>
<evidence type="ECO:0008006" key="10">
    <source>
        <dbReference type="Google" id="ProtNLM"/>
    </source>
</evidence>
<dbReference type="OrthoDB" id="9811409at2"/>
<dbReference type="Proteomes" id="UP000182190">
    <property type="component" value="Unassembled WGS sequence"/>
</dbReference>
<proteinExistence type="inferred from homology"/>
<reference evidence="8" key="1">
    <citation type="submission" date="2019-10" db="EMBL/GenBank/DDBJ databases">
        <authorList>
            <consortium name="Genoscope - CEA"/>
            <person name="William W."/>
        </authorList>
    </citation>
    <scope>NUCLEOTIDE SEQUENCE [LARGE SCALE GENOMIC DNA]</scope>
    <source>
        <strain evidence="8">BBR_PRJEB10994</strain>
    </source>
</reference>
<dbReference type="AlphaFoldDB" id="A0A7Z9E581"/>
<evidence type="ECO:0000313" key="9">
    <source>
        <dbReference type="Proteomes" id="UP000182190"/>
    </source>
</evidence>
<keyword evidence="4" id="KW-0255">Endonuclease</keyword>
<keyword evidence="6" id="KW-0694">RNA-binding</keyword>
<comment type="similarity">
    <text evidence="1">Belongs to the HicA mRNA interferase family.</text>
</comment>
<protein>
    <recommendedName>
        <fullName evidence="10">YcfA family protein</fullName>
    </recommendedName>
</protein>
<dbReference type="GO" id="GO:0003729">
    <property type="term" value="F:mRNA binding"/>
    <property type="evidence" value="ECO:0007669"/>
    <property type="project" value="InterPro"/>
</dbReference>
<dbReference type="EMBL" id="CZCS02000221">
    <property type="protein sequence ID" value="VXD24088.1"/>
    <property type="molecule type" value="Genomic_DNA"/>
</dbReference>
<keyword evidence="2" id="KW-1277">Toxin-antitoxin system</keyword>
<keyword evidence="5" id="KW-0378">Hydrolase</keyword>
<name>A0A7Z9E581_9CYAN</name>
<dbReference type="Gene3D" id="3.30.920.30">
    <property type="entry name" value="Hypothetical protein"/>
    <property type="match status" value="1"/>
</dbReference>
<dbReference type="InterPro" id="IPR012933">
    <property type="entry name" value="HicA_mRNA_interferase"/>
</dbReference>
<evidence type="ECO:0000256" key="3">
    <source>
        <dbReference type="ARBA" id="ARBA00022722"/>
    </source>
</evidence>
<evidence type="ECO:0000256" key="4">
    <source>
        <dbReference type="ARBA" id="ARBA00022759"/>
    </source>
</evidence>
<sequence length="74" mass="8836">MTRIRRMNVDEVESILKNYGFELVSQKGSHRKWRNLDRQLQTIVPYHKGRNLPLGTLRNIMINADIPETEWKTE</sequence>
<comment type="caution">
    <text evidence="8">The sequence shown here is derived from an EMBL/GenBank/DDBJ whole genome shotgun (WGS) entry which is preliminary data.</text>
</comment>
<dbReference type="Pfam" id="PF07927">
    <property type="entry name" value="HicA_toxin"/>
    <property type="match status" value="1"/>
</dbReference>
<keyword evidence="7" id="KW-0346">Stress response</keyword>
<evidence type="ECO:0000256" key="6">
    <source>
        <dbReference type="ARBA" id="ARBA00022884"/>
    </source>
</evidence>
<evidence type="ECO:0000256" key="1">
    <source>
        <dbReference type="ARBA" id="ARBA00006620"/>
    </source>
</evidence>
<dbReference type="GO" id="GO:0004519">
    <property type="term" value="F:endonuclease activity"/>
    <property type="evidence" value="ECO:0007669"/>
    <property type="project" value="UniProtKB-KW"/>
</dbReference>
<accession>A0A7Z9E581</accession>
<evidence type="ECO:0000256" key="5">
    <source>
        <dbReference type="ARBA" id="ARBA00022801"/>
    </source>
</evidence>
<gene>
    <name evidence="8" type="ORF">PL9631_780004</name>
</gene>
<dbReference type="RefSeq" id="WP_083621670.1">
    <property type="nucleotide sequence ID" value="NZ_LR735018.1"/>
</dbReference>
<evidence type="ECO:0000313" key="8">
    <source>
        <dbReference type="EMBL" id="VXD24088.1"/>
    </source>
</evidence>
<keyword evidence="9" id="KW-1185">Reference proteome</keyword>
<dbReference type="InterPro" id="IPR038570">
    <property type="entry name" value="HicA_sf"/>
</dbReference>
<evidence type="ECO:0000256" key="2">
    <source>
        <dbReference type="ARBA" id="ARBA00022649"/>
    </source>
</evidence>
<organism evidence="8 9">
    <name type="scientific">Planktothrix paucivesiculata PCC 9631</name>
    <dbReference type="NCBI Taxonomy" id="671071"/>
    <lineage>
        <taxon>Bacteria</taxon>
        <taxon>Bacillati</taxon>
        <taxon>Cyanobacteriota</taxon>
        <taxon>Cyanophyceae</taxon>
        <taxon>Oscillatoriophycideae</taxon>
        <taxon>Oscillatoriales</taxon>
        <taxon>Microcoleaceae</taxon>
        <taxon>Planktothrix</taxon>
    </lineage>
</organism>
<keyword evidence="3" id="KW-0540">Nuclease</keyword>
<dbReference type="GO" id="GO:0016787">
    <property type="term" value="F:hydrolase activity"/>
    <property type="evidence" value="ECO:0007669"/>
    <property type="project" value="UniProtKB-KW"/>
</dbReference>